<keyword evidence="3" id="KW-0862">Zinc</keyword>
<feature type="compositionally biased region" description="Low complexity" evidence="4">
    <location>
        <begin position="9"/>
        <end position="21"/>
    </location>
</feature>
<feature type="compositionally biased region" description="Acidic residues" evidence="4">
    <location>
        <begin position="344"/>
        <end position="353"/>
    </location>
</feature>
<protein>
    <submittedName>
        <fullName evidence="6">SPOSA6832_03779-mRNA-1:cds</fullName>
    </submittedName>
</protein>
<dbReference type="InterPro" id="IPR011011">
    <property type="entry name" value="Znf_FYVE_PHD"/>
</dbReference>
<dbReference type="PROSITE" id="PS01359">
    <property type="entry name" value="ZF_PHD_1"/>
    <property type="match status" value="1"/>
</dbReference>
<dbReference type="GO" id="GO:0061188">
    <property type="term" value="P:negative regulation of rDNA heterochromatin formation"/>
    <property type="evidence" value="ECO:0007669"/>
    <property type="project" value="TreeGrafter"/>
</dbReference>
<dbReference type="InterPro" id="IPR053051">
    <property type="entry name" value="HDAC_complex_subunit"/>
</dbReference>
<feature type="domain" description="Zinc finger PHD-type" evidence="5">
    <location>
        <begin position="135"/>
        <end position="208"/>
    </location>
</feature>
<feature type="region of interest" description="Disordered" evidence="4">
    <location>
        <begin position="329"/>
        <end position="483"/>
    </location>
</feature>
<reference evidence="7" key="1">
    <citation type="submission" date="2015-02" db="EMBL/GenBank/DDBJ databases">
        <authorList>
            <person name="Gon?alves P."/>
        </authorList>
    </citation>
    <scope>NUCLEOTIDE SEQUENCE [LARGE SCALE GENOMIC DNA]</scope>
</reference>
<dbReference type="EMBL" id="CENE01000019">
    <property type="protein sequence ID" value="CEQ42017.1"/>
    <property type="molecule type" value="Genomic_DNA"/>
</dbReference>
<feature type="region of interest" description="Disordered" evidence="4">
    <location>
        <begin position="218"/>
        <end position="256"/>
    </location>
</feature>
<keyword evidence="1" id="KW-0479">Metal-binding</keyword>
<evidence type="ECO:0000313" key="6">
    <source>
        <dbReference type="EMBL" id="CEQ42017.1"/>
    </source>
</evidence>
<dbReference type="Proteomes" id="UP000243876">
    <property type="component" value="Unassembled WGS sequence"/>
</dbReference>
<dbReference type="GO" id="GO:0033698">
    <property type="term" value="C:Rpd3L complex"/>
    <property type="evidence" value="ECO:0007669"/>
    <property type="project" value="TreeGrafter"/>
</dbReference>
<feature type="compositionally biased region" description="Gly residues" evidence="4">
    <location>
        <begin position="597"/>
        <end position="611"/>
    </location>
</feature>
<feature type="non-terminal residue" evidence="6">
    <location>
        <position position="1"/>
    </location>
</feature>
<gene>
    <name evidence="6" type="primary">SPOSA6832_03779</name>
</gene>
<dbReference type="InterPro" id="IPR019786">
    <property type="entry name" value="Zinc_finger_PHD-type_CS"/>
</dbReference>
<evidence type="ECO:0000256" key="2">
    <source>
        <dbReference type="ARBA" id="ARBA00022771"/>
    </source>
</evidence>
<evidence type="ECO:0000256" key="4">
    <source>
        <dbReference type="SAM" id="MobiDB-lite"/>
    </source>
</evidence>
<feature type="compositionally biased region" description="Low complexity" evidence="4">
    <location>
        <begin position="581"/>
        <end position="596"/>
    </location>
</feature>
<feature type="compositionally biased region" description="Polar residues" evidence="4">
    <location>
        <begin position="426"/>
        <end position="436"/>
    </location>
</feature>
<feature type="compositionally biased region" description="Gly residues" evidence="4">
    <location>
        <begin position="446"/>
        <end position="456"/>
    </location>
</feature>
<dbReference type="Pfam" id="PF20826">
    <property type="entry name" value="PHD_5"/>
    <property type="match status" value="1"/>
</dbReference>
<feature type="region of interest" description="Disordered" evidence="4">
    <location>
        <begin position="1"/>
        <end position="101"/>
    </location>
</feature>
<proteinExistence type="predicted"/>
<keyword evidence="2" id="KW-0863">Zinc-finger</keyword>
<dbReference type="GO" id="GO:0061186">
    <property type="term" value="P:negative regulation of silent mating-type cassette heterochromatin formation"/>
    <property type="evidence" value="ECO:0007669"/>
    <property type="project" value="TreeGrafter"/>
</dbReference>
<dbReference type="PANTHER" id="PTHR47793:SF1">
    <property type="entry name" value="HISTONE DEACETYLASE COMPLEX SUBUNIT CTI6"/>
    <property type="match status" value="1"/>
</dbReference>
<dbReference type="InterPro" id="IPR001965">
    <property type="entry name" value="Znf_PHD"/>
</dbReference>
<dbReference type="Gene3D" id="3.30.40.10">
    <property type="entry name" value="Zinc/RING finger domain, C3HC4 (zinc finger)"/>
    <property type="match status" value="1"/>
</dbReference>
<dbReference type="GO" id="GO:0070210">
    <property type="term" value="C:Rpd3L-Expanded complex"/>
    <property type="evidence" value="ECO:0007669"/>
    <property type="project" value="TreeGrafter"/>
</dbReference>
<feature type="compositionally biased region" description="Pro residues" evidence="4">
    <location>
        <begin position="384"/>
        <end position="394"/>
    </location>
</feature>
<evidence type="ECO:0000313" key="7">
    <source>
        <dbReference type="Proteomes" id="UP000243876"/>
    </source>
</evidence>
<feature type="compositionally biased region" description="Basic and acidic residues" evidence="4">
    <location>
        <begin position="364"/>
        <end position="374"/>
    </location>
</feature>
<feature type="region of interest" description="Disordered" evidence="4">
    <location>
        <begin position="568"/>
        <end position="636"/>
    </location>
</feature>
<dbReference type="SMART" id="SM00249">
    <property type="entry name" value="PHD"/>
    <property type="match status" value="1"/>
</dbReference>
<evidence type="ECO:0000259" key="5">
    <source>
        <dbReference type="SMART" id="SM00249"/>
    </source>
</evidence>
<dbReference type="PANTHER" id="PTHR47793">
    <property type="entry name" value="HISTONE DEACETYLASE COMPLEX SUBUNIT CTI6"/>
    <property type="match status" value="1"/>
</dbReference>
<feature type="compositionally biased region" description="Low complexity" evidence="4">
    <location>
        <begin position="45"/>
        <end position="67"/>
    </location>
</feature>
<sequence length="657" mass="68864">TAAATRPVLCPLRLLPSASPALPTPCPPPVSSSYSKKPSSKPSKKLSAAPTSSTAASKSKRPASAALGDDDYPGKRAKRSASIAGKKSLREEELGVGGEIGEEEMVDGAEEALEGDQDGLDGEDDDDGGDGGVTRCVCGDDSELLSLLLGGVRAGNELTFGLSCPTDEEMSSGLMIQCDTCKCWQHGPCVGLWEEKECPNRYFCELCKPNLHGPGGLLRKVSRKSSAPAANRHRSPSVPSTLSHARSHPNGAHKPRESADAALISAFLVDHSAVHDDSSPPPAPKEPKKRSTMNSRDAAYDDAIAMSILEPDQREGGESADGEILDAQKRKLSPELGEGASGIEEGEIAEDGAEGAAEQTAPAREGEKDDHAAQADEYDSQPRDPSPPSIPAPVPAARAKHPNQYTYRPKNGAAAPARNPRASPTKRANGSKSHFGSNGEGSSAFPGGGGEGGGGKGKGKDKDRADKDKDKEWTSSEPTFNLGWSMPEHLKHLAYLLPTATPEPISVPSLSSHHHSAHAYTDSEQPPHHLEPPTKVRFPAKRVTMPEMKKRARNVLEYLSRVQLEMSERGRRHEALTRAVSGASGREGAGSSASSSSGGGDGGGGGAGGINLGALPPLPGMGGAEEPNEGGSASMRMMDALSKEVIMFQQRFFGTFE</sequence>
<dbReference type="InterPro" id="IPR013083">
    <property type="entry name" value="Znf_RING/FYVE/PHD"/>
</dbReference>
<dbReference type="SUPFAM" id="SSF57903">
    <property type="entry name" value="FYVE/PHD zinc finger"/>
    <property type="match status" value="1"/>
</dbReference>
<evidence type="ECO:0000256" key="1">
    <source>
        <dbReference type="ARBA" id="ARBA00022723"/>
    </source>
</evidence>
<feature type="compositionally biased region" description="Low complexity" evidence="4">
    <location>
        <begin position="408"/>
        <end position="422"/>
    </location>
</feature>
<feature type="region of interest" description="Disordered" evidence="4">
    <location>
        <begin position="506"/>
        <end position="534"/>
    </location>
</feature>
<feature type="compositionally biased region" description="Basic and acidic residues" evidence="4">
    <location>
        <begin position="458"/>
        <end position="474"/>
    </location>
</feature>
<organism evidence="6 7">
    <name type="scientific">Sporidiobolus salmonicolor</name>
    <name type="common">Yeast-like fungus</name>
    <name type="synonym">Sporobolomyces salmonicolor</name>
    <dbReference type="NCBI Taxonomy" id="5005"/>
    <lineage>
        <taxon>Eukaryota</taxon>
        <taxon>Fungi</taxon>
        <taxon>Dikarya</taxon>
        <taxon>Basidiomycota</taxon>
        <taxon>Pucciniomycotina</taxon>
        <taxon>Microbotryomycetes</taxon>
        <taxon>Sporidiobolales</taxon>
        <taxon>Sporidiobolaceae</taxon>
        <taxon>Sporobolomyces</taxon>
    </lineage>
</organism>
<name>A0A0D6EPM1_SPOSA</name>
<keyword evidence="7" id="KW-1185">Reference proteome</keyword>
<dbReference type="GO" id="GO:0008270">
    <property type="term" value="F:zinc ion binding"/>
    <property type="evidence" value="ECO:0007669"/>
    <property type="project" value="UniProtKB-KW"/>
</dbReference>
<feature type="region of interest" description="Disordered" evidence="4">
    <location>
        <begin position="273"/>
        <end position="296"/>
    </location>
</feature>
<evidence type="ECO:0000256" key="3">
    <source>
        <dbReference type="ARBA" id="ARBA00022833"/>
    </source>
</evidence>
<dbReference type="OrthoDB" id="79252at2759"/>
<feature type="compositionally biased region" description="Basic and acidic residues" evidence="4">
    <location>
        <begin position="525"/>
        <end position="534"/>
    </location>
</feature>
<accession>A0A0D6EPM1</accession>
<dbReference type="AlphaFoldDB" id="A0A0D6EPM1"/>